<gene>
    <name evidence="3" type="ORF">SAMN06296058_1465</name>
</gene>
<dbReference type="Proteomes" id="UP000190341">
    <property type="component" value="Unassembled WGS sequence"/>
</dbReference>
<feature type="domain" description="SIS" evidence="2">
    <location>
        <begin position="58"/>
        <end position="215"/>
    </location>
</feature>
<keyword evidence="1" id="KW-0677">Repeat</keyword>
<dbReference type="CDD" id="cd05008">
    <property type="entry name" value="SIS_GlmS_GlmD_1"/>
    <property type="match status" value="1"/>
</dbReference>
<dbReference type="STRING" id="428993.SAMN06296058_1465"/>
<evidence type="ECO:0000313" key="4">
    <source>
        <dbReference type="Proteomes" id="UP000190341"/>
    </source>
</evidence>
<dbReference type="Pfam" id="PF01380">
    <property type="entry name" value="SIS"/>
    <property type="match status" value="1"/>
</dbReference>
<dbReference type="GO" id="GO:0005886">
    <property type="term" value="C:plasma membrane"/>
    <property type="evidence" value="ECO:0007669"/>
    <property type="project" value="TreeGrafter"/>
</dbReference>
<evidence type="ECO:0000256" key="1">
    <source>
        <dbReference type="ARBA" id="ARBA00022737"/>
    </source>
</evidence>
<keyword evidence="3" id="KW-0413">Isomerase</keyword>
<dbReference type="SUPFAM" id="SSF53697">
    <property type="entry name" value="SIS domain"/>
    <property type="match status" value="1"/>
</dbReference>
<dbReference type="InterPro" id="IPR046348">
    <property type="entry name" value="SIS_dom_sf"/>
</dbReference>
<reference evidence="3 4" key="1">
    <citation type="submission" date="2017-02" db="EMBL/GenBank/DDBJ databases">
        <authorList>
            <person name="Peterson S.W."/>
        </authorList>
    </citation>
    <scope>NUCLEOTIDE SEQUENCE [LARGE SCALE GENOMIC DNA]</scope>
    <source>
        <strain evidence="3 4">P15</strain>
    </source>
</reference>
<dbReference type="InterPro" id="IPR001347">
    <property type="entry name" value="SIS_dom"/>
</dbReference>
<dbReference type="InterPro" id="IPR035466">
    <property type="entry name" value="GlmS/AgaS_SIS"/>
</dbReference>
<dbReference type="GO" id="GO:1901135">
    <property type="term" value="P:carbohydrate derivative metabolic process"/>
    <property type="evidence" value="ECO:0007669"/>
    <property type="project" value="InterPro"/>
</dbReference>
<dbReference type="AlphaFoldDB" id="A0A1T5K837"/>
<feature type="domain" description="SIS" evidence="2">
    <location>
        <begin position="227"/>
        <end position="374"/>
    </location>
</feature>
<dbReference type="InterPro" id="IPR050303">
    <property type="entry name" value="GatZ_KbaZ_carbometab"/>
</dbReference>
<dbReference type="Gene3D" id="3.40.50.10490">
    <property type="entry name" value="Glucose-6-phosphate isomerase like protein, domain 1"/>
    <property type="match status" value="2"/>
</dbReference>
<dbReference type="GO" id="GO:0097367">
    <property type="term" value="F:carbohydrate derivative binding"/>
    <property type="evidence" value="ECO:0007669"/>
    <property type="project" value="InterPro"/>
</dbReference>
<dbReference type="PROSITE" id="PS51464">
    <property type="entry name" value="SIS"/>
    <property type="match status" value="2"/>
</dbReference>
<protein>
    <submittedName>
        <fullName evidence="3">Galactosamine 6-phosphate isomerase AgaS</fullName>
    </submittedName>
</protein>
<accession>A0A1T5K837</accession>
<proteinExistence type="predicted"/>
<dbReference type="RefSeq" id="WP_244898547.1">
    <property type="nucleotide sequence ID" value="NZ_FUZV01000001.1"/>
</dbReference>
<dbReference type="PANTHER" id="PTHR32502">
    <property type="entry name" value="N-ACETYLGALACTOSAMINE PERMEASE II COMPONENT-RELATED"/>
    <property type="match status" value="1"/>
</dbReference>
<keyword evidence="4" id="KW-1185">Reference proteome</keyword>
<dbReference type="GO" id="GO:0009401">
    <property type="term" value="P:phosphoenolpyruvate-dependent sugar phosphotransferase system"/>
    <property type="evidence" value="ECO:0007669"/>
    <property type="project" value="TreeGrafter"/>
</dbReference>
<dbReference type="EMBL" id="FUZV01000001">
    <property type="protein sequence ID" value="SKC59922.1"/>
    <property type="molecule type" value="Genomic_DNA"/>
</dbReference>
<organism evidence="3 4">
    <name type="scientific">Pseudoxanthomonas indica</name>
    <dbReference type="NCBI Taxonomy" id="428993"/>
    <lineage>
        <taxon>Bacteria</taxon>
        <taxon>Pseudomonadati</taxon>
        <taxon>Pseudomonadota</taxon>
        <taxon>Gammaproteobacteria</taxon>
        <taxon>Lysobacterales</taxon>
        <taxon>Lysobacteraceae</taxon>
        <taxon>Pseudoxanthomonas</taxon>
    </lineage>
</organism>
<evidence type="ECO:0000313" key="3">
    <source>
        <dbReference type="EMBL" id="SKC59922.1"/>
    </source>
</evidence>
<dbReference type="GO" id="GO:0016853">
    <property type="term" value="F:isomerase activity"/>
    <property type="evidence" value="ECO:0007669"/>
    <property type="project" value="UniProtKB-KW"/>
</dbReference>
<evidence type="ECO:0000259" key="2">
    <source>
        <dbReference type="PROSITE" id="PS51464"/>
    </source>
</evidence>
<sequence length="394" mass="42506">MTTTMQATPMTIEYLGVPEAELQATGALHTAREIEQQPAMLALTHDLVAQARAQLDAFIQPIADNPRARVILTGAGTSSFIGLCLAPLLDRQLAARVDAVATTDIVSSPYLYLDPDAPLLLVSFGRSGNSPESLAAVELAEAQVKDVRHLVVTCNADGALNRVQVKQVQTLLLPEQTHDASFAMTSSYSCMMYATLAALSPAGALDERIGAITRATARVIQEQLPTLHDLALRGCDRVVYLGSGFLQGLAREAALKLGELSNGGVATLFDSPLGFRHGPKTFVTDKTLVFVFVSNDPLTQRYDHDLIDELRRDRVAARIVEVSAQPRQDALRDTLVVPDMAQATDVDLLWSYVAVAQVYAFHVSRSMGLSPDNPNKAGTVNRVVQGVRLYTQSA</sequence>
<dbReference type="PANTHER" id="PTHR32502:SF3">
    <property type="entry name" value="D-GALACTOSAMINE-6-PHOSPHATE DEAMINASE AGAS-RELATED"/>
    <property type="match status" value="1"/>
</dbReference>
<name>A0A1T5K837_9GAMM</name>